<sequence>MYILIPVDGEDPQKSKITTLMGLKKWALINFDEGSTKSVTFWDDRSSTDADWIDFIVLENKFENYMEFMEEGIMVLVRRQEESIEDIVEAFRFKELDEIGL</sequence>
<dbReference type="EMBL" id="FPHC01000049">
    <property type="protein sequence ID" value="SFV58854.1"/>
    <property type="molecule type" value="Genomic_DNA"/>
</dbReference>
<reference evidence="1" key="1">
    <citation type="submission" date="2016-10" db="EMBL/GenBank/DDBJ databases">
        <authorList>
            <person name="de Groot N.N."/>
        </authorList>
    </citation>
    <scope>NUCLEOTIDE SEQUENCE</scope>
</reference>
<protein>
    <submittedName>
        <fullName evidence="1">Uncharacterized protein</fullName>
    </submittedName>
</protein>
<gene>
    <name evidence="1" type="ORF">MNB_SV-6-1097</name>
</gene>
<evidence type="ECO:0000313" key="1">
    <source>
        <dbReference type="EMBL" id="SFV58854.1"/>
    </source>
</evidence>
<name>A0A1W1BZD0_9ZZZZ</name>
<accession>A0A1W1BZD0</accession>
<dbReference type="AlphaFoldDB" id="A0A1W1BZD0"/>
<organism evidence="1">
    <name type="scientific">hydrothermal vent metagenome</name>
    <dbReference type="NCBI Taxonomy" id="652676"/>
    <lineage>
        <taxon>unclassified sequences</taxon>
        <taxon>metagenomes</taxon>
        <taxon>ecological metagenomes</taxon>
    </lineage>
</organism>
<proteinExistence type="predicted"/>